<dbReference type="RefSeq" id="WP_246212072.1">
    <property type="nucleotide sequence ID" value="NZ_CP053073.1"/>
</dbReference>
<evidence type="ECO:0000259" key="12">
    <source>
        <dbReference type="Pfam" id="PF01467"/>
    </source>
</evidence>
<dbReference type="SUPFAM" id="SSF52374">
    <property type="entry name" value="Nucleotidylyl transferase"/>
    <property type="match status" value="1"/>
</dbReference>
<keyword evidence="9 11" id="KW-0520">NAD</keyword>
<accession>A0A6M4H655</accession>
<dbReference type="InParanoid" id="A0A6M4H655"/>
<dbReference type="FunCoup" id="A0A6M4H655">
    <property type="interactions" value="333"/>
</dbReference>
<dbReference type="NCBIfam" id="NF000839">
    <property type="entry name" value="PRK00071.1-1"/>
    <property type="match status" value="1"/>
</dbReference>
<name>A0A6M4H655_9PROT</name>
<dbReference type="NCBIfam" id="TIGR00482">
    <property type="entry name" value="nicotinate (nicotinamide) nucleotide adenylyltransferase"/>
    <property type="match status" value="1"/>
</dbReference>
<evidence type="ECO:0000256" key="3">
    <source>
        <dbReference type="ARBA" id="ARBA00009014"/>
    </source>
</evidence>
<dbReference type="Pfam" id="PF01467">
    <property type="entry name" value="CTP_transf_like"/>
    <property type="match status" value="1"/>
</dbReference>
<dbReference type="EMBL" id="CP053073">
    <property type="protein sequence ID" value="QJR13377.1"/>
    <property type="molecule type" value="Genomic_DNA"/>
</dbReference>
<organism evidence="13 14">
    <name type="scientific">Usitatibacter palustris</name>
    <dbReference type="NCBI Taxonomy" id="2732487"/>
    <lineage>
        <taxon>Bacteria</taxon>
        <taxon>Pseudomonadati</taxon>
        <taxon>Pseudomonadota</taxon>
        <taxon>Betaproteobacteria</taxon>
        <taxon>Nitrosomonadales</taxon>
        <taxon>Usitatibacteraceae</taxon>
        <taxon>Usitatibacter</taxon>
    </lineage>
</organism>
<evidence type="ECO:0000313" key="13">
    <source>
        <dbReference type="EMBL" id="QJR13377.1"/>
    </source>
</evidence>
<evidence type="ECO:0000256" key="1">
    <source>
        <dbReference type="ARBA" id="ARBA00002324"/>
    </source>
</evidence>
<evidence type="ECO:0000256" key="5">
    <source>
        <dbReference type="ARBA" id="ARBA00022679"/>
    </source>
</evidence>
<dbReference type="HAMAP" id="MF_00244">
    <property type="entry name" value="NaMN_adenylyltr"/>
    <property type="match status" value="1"/>
</dbReference>
<dbReference type="NCBIfam" id="TIGR00125">
    <property type="entry name" value="cyt_tran_rel"/>
    <property type="match status" value="1"/>
</dbReference>
<dbReference type="EC" id="2.7.7.18" evidence="11"/>
<evidence type="ECO:0000256" key="11">
    <source>
        <dbReference type="HAMAP-Rule" id="MF_00244"/>
    </source>
</evidence>
<dbReference type="GO" id="GO:0005524">
    <property type="term" value="F:ATP binding"/>
    <property type="evidence" value="ECO:0007669"/>
    <property type="project" value="UniProtKB-KW"/>
</dbReference>
<dbReference type="PANTHER" id="PTHR39321:SF3">
    <property type="entry name" value="PHOSPHOPANTETHEINE ADENYLYLTRANSFERASE"/>
    <property type="match status" value="1"/>
</dbReference>
<feature type="domain" description="Cytidyltransferase-like" evidence="12">
    <location>
        <begin position="6"/>
        <end position="188"/>
    </location>
</feature>
<comment type="function">
    <text evidence="1 11">Catalyzes the reversible adenylation of nicotinate mononucleotide (NaMN) to nicotinic acid adenine dinucleotide (NaAD).</text>
</comment>
<dbReference type="InterPro" id="IPR005248">
    <property type="entry name" value="NadD/NMNAT"/>
</dbReference>
<evidence type="ECO:0000256" key="4">
    <source>
        <dbReference type="ARBA" id="ARBA00022642"/>
    </source>
</evidence>
<keyword evidence="6 11" id="KW-0548">Nucleotidyltransferase</keyword>
<reference evidence="13 14" key="1">
    <citation type="submission" date="2020-04" db="EMBL/GenBank/DDBJ databases">
        <title>Usitatibacter rugosus gen. nov., sp. nov. and Usitatibacter palustris sp. nov., novel members of Usitatibacteraceae fam. nov. within the order Nitrosomonadales isolated from soil.</title>
        <authorList>
            <person name="Huber K.J."/>
            <person name="Neumann-Schaal M."/>
            <person name="Geppert A."/>
            <person name="Luckner M."/>
            <person name="Wanner G."/>
            <person name="Overmann J."/>
        </authorList>
    </citation>
    <scope>NUCLEOTIDE SEQUENCE [LARGE SCALE GENOMIC DNA]</scope>
    <source>
        <strain evidence="13 14">Swamp67</strain>
    </source>
</reference>
<keyword evidence="7 11" id="KW-0547">Nucleotide-binding</keyword>
<comment type="pathway">
    <text evidence="2 11">Cofactor biosynthesis; NAD(+) biosynthesis; deamido-NAD(+) from nicotinate D-ribonucleotide: step 1/1.</text>
</comment>
<dbReference type="UniPathway" id="UPA00253">
    <property type="reaction ID" value="UER00332"/>
</dbReference>
<dbReference type="PANTHER" id="PTHR39321">
    <property type="entry name" value="NICOTINATE-NUCLEOTIDE ADENYLYLTRANSFERASE-RELATED"/>
    <property type="match status" value="1"/>
</dbReference>
<dbReference type="InterPro" id="IPR014729">
    <property type="entry name" value="Rossmann-like_a/b/a_fold"/>
</dbReference>
<dbReference type="AlphaFoldDB" id="A0A6M4H655"/>
<evidence type="ECO:0000313" key="14">
    <source>
        <dbReference type="Proteomes" id="UP000503096"/>
    </source>
</evidence>
<evidence type="ECO:0000256" key="2">
    <source>
        <dbReference type="ARBA" id="ARBA00005019"/>
    </source>
</evidence>
<dbReference type="NCBIfam" id="NF000840">
    <property type="entry name" value="PRK00071.1-3"/>
    <property type="match status" value="1"/>
</dbReference>
<dbReference type="Gene3D" id="3.40.50.620">
    <property type="entry name" value="HUPs"/>
    <property type="match status" value="1"/>
</dbReference>
<dbReference type="GO" id="GO:0004515">
    <property type="term" value="F:nicotinate-nucleotide adenylyltransferase activity"/>
    <property type="evidence" value="ECO:0007669"/>
    <property type="project" value="UniProtKB-UniRule"/>
</dbReference>
<dbReference type="GO" id="GO:0009435">
    <property type="term" value="P:NAD+ biosynthetic process"/>
    <property type="evidence" value="ECO:0007669"/>
    <property type="project" value="UniProtKB-UniRule"/>
</dbReference>
<proteinExistence type="inferred from homology"/>
<evidence type="ECO:0000256" key="8">
    <source>
        <dbReference type="ARBA" id="ARBA00022840"/>
    </source>
</evidence>
<dbReference type="InterPro" id="IPR004821">
    <property type="entry name" value="Cyt_trans-like"/>
</dbReference>
<gene>
    <name evidence="11 13" type="primary">nadD</name>
    <name evidence="13" type="ORF">DSM104440_00160</name>
</gene>
<dbReference type="CDD" id="cd02165">
    <property type="entry name" value="NMNAT"/>
    <property type="match status" value="1"/>
</dbReference>
<evidence type="ECO:0000256" key="7">
    <source>
        <dbReference type="ARBA" id="ARBA00022741"/>
    </source>
</evidence>
<evidence type="ECO:0000256" key="10">
    <source>
        <dbReference type="ARBA" id="ARBA00048721"/>
    </source>
</evidence>
<protein>
    <recommendedName>
        <fullName evidence="11">Probable nicotinate-nucleotide adenylyltransferase</fullName>
        <ecNumber evidence="11">2.7.7.18</ecNumber>
    </recommendedName>
    <alternativeName>
        <fullName evidence="11">Deamido-NAD(+) diphosphorylase</fullName>
    </alternativeName>
    <alternativeName>
        <fullName evidence="11">Deamido-NAD(+) pyrophosphorylase</fullName>
    </alternativeName>
    <alternativeName>
        <fullName evidence="11">Nicotinate mononucleotide adenylyltransferase</fullName>
        <shortName evidence="11">NaMN adenylyltransferase</shortName>
    </alternativeName>
</protein>
<sequence>MAAIGLFGGTFDPIHFGHLRLATEIAEAFRLEKVVFIPAGLPYHRGRDAHASAEQRLAMVKLAIQRDARFDVDNRELERAGPTYTFDTLSEIRAERGPDVPLVFLVGSDTFAKVNEWHRWTEMFELAHFAVAIRADDAEWNSKGPGAYPKEIWPRITLNARELTSEPAGKIITFAMTPLAMSSTSIRAQVKDGSSIRYLSPDPVVEYIRSHKLYA</sequence>
<comment type="similarity">
    <text evidence="3 11">Belongs to the NadD family.</text>
</comment>
<evidence type="ECO:0000256" key="6">
    <source>
        <dbReference type="ARBA" id="ARBA00022695"/>
    </source>
</evidence>
<comment type="catalytic activity">
    <reaction evidence="10 11">
        <text>nicotinate beta-D-ribonucleotide + ATP + H(+) = deamido-NAD(+) + diphosphate</text>
        <dbReference type="Rhea" id="RHEA:22860"/>
        <dbReference type="ChEBI" id="CHEBI:15378"/>
        <dbReference type="ChEBI" id="CHEBI:30616"/>
        <dbReference type="ChEBI" id="CHEBI:33019"/>
        <dbReference type="ChEBI" id="CHEBI:57502"/>
        <dbReference type="ChEBI" id="CHEBI:58437"/>
        <dbReference type="EC" id="2.7.7.18"/>
    </reaction>
</comment>
<keyword evidence="8 11" id="KW-0067">ATP-binding</keyword>
<keyword evidence="14" id="KW-1185">Reference proteome</keyword>
<dbReference type="KEGG" id="upl:DSM104440_00160"/>
<evidence type="ECO:0000256" key="9">
    <source>
        <dbReference type="ARBA" id="ARBA00023027"/>
    </source>
</evidence>
<keyword evidence="4 11" id="KW-0662">Pyridine nucleotide biosynthesis</keyword>
<dbReference type="Proteomes" id="UP000503096">
    <property type="component" value="Chromosome"/>
</dbReference>
<keyword evidence="5 11" id="KW-0808">Transferase</keyword>